<dbReference type="InterPro" id="IPR011538">
    <property type="entry name" value="Nuo51_FMN-bd"/>
</dbReference>
<dbReference type="Gene3D" id="3.40.50.11540">
    <property type="entry name" value="NADH-ubiquinone oxidoreductase 51kDa subunit"/>
    <property type="match status" value="1"/>
</dbReference>
<name>A0A7R8WT67_9CRUS</name>
<accession>A0A7R8WT67</accession>
<dbReference type="PANTHER" id="PTHR43578:SF3">
    <property type="entry name" value="NADH-QUINONE OXIDOREDUCTASE SUBUNIT F"/>
    <property type="match status" value="1"/>
</dbReference>
<dbReference type="PANTHER" id="PTHR43578">
    <property type="entry name" value="NADH-QUINONE OXIDOREDUCTASE SUBUNIT F"/>
    <property type="match status" value="1"/>
</dbReference>
<gene>
    <name evidence="1" type="ORF">CTOB1V02_LOCUS15492</name>
</gene>
<dbReference type="InterPro" id="IPR037225">
    <property type="entry name" value="Nuo51_FMN-bd_sf"/>
</dbReference>
<sequence length="68" mass="7721">MGEVLKDKLPKMRPEDVLYELRGSELRGRGGAGFPTGLKWHFCRMAKGDKKYVFCNADEGEPGTFKDR</sequence>
<evidence type="ECO:0000313" key="1">
    <source>
        <dbReference type="EMBL" id="CAD7237677.1"/>
    </source>
</evidence>
<proteinExistence type="predicted"/>
<dbReference type="EMBL" id="OB690653">
    <property type="protein sequence ID" value="CAD7237677.1"/>
    <property type="molecule type" value="Genomic_DNA"/>
</dbReference>
<dbReference type="SUPFAM" id="SSF142019">
    <property type="entry name" value="Nqo1 FMN-binding domain-like"/>
    <property type="match status" value="1"/>
</dbReference>
<dbReference type="Pfam" id="PF01512">
    <property type="entry name" value="Complex1_51K"/>
    <property type="match status" value="1"/>
</dbReference>
<reference evidence="1" key="1">
    <citation type="submission" date="2020-11" db="EMBL/GenBank/DDBJ databases">
        <authorList>
            <person name="Tran Van P."/>
        </authorList>
    </citation>
    <scope>NUCLEOTIDE SEQUENCE</scope>
</reference>
<feature type="non-terminal residue" evidence="1">
    <location>
        <position position="68"/>
    </location>
</feature>
<protein>
    <submittedName>
        <fullName evidence="1">Uncharacterized protein</fullName>
    </submittedName>
</protein>
<dbReference type="OrthoDB" id="42889at2759"/>
<dbReference type="AlphaFoldDB" id="A0A7R8WT67"/>
<organism evidence="1">
    <name type="scientific">Cyprideis torosa</name>
    <dbReference type="NCBI Taxonomy" id="163714"/>
    <lineage>
        <taxon>Eukaryota</taxon>
        <taxon>Metazoa</taxon>
        <taxon>Ecdysozoa</taxon>
        <taxon>Arthropoda</taxon>
        <taxon>Crustacea</taxon>
        <taxon>Oligostraca</taxon>
        <taxon>Ostracoda</taxon>
        <taxon>Podocopa</taxon>
        <taxon>Podocopida</taxon>
        <taxon>Cytherocopina</taxon>
        <taxon>Cytheroidea</taxon>
        <taxon>Cytherideidae</taxon>
        <taxon>Cyprideis</taxon>
    </lineage>
</organism>